<comment type="subcellular location">
    <subcellularLocation>
        <location evidence="1">Secreted</location>
        <location evidence="1">Cell wall</location>
        <topology evidence="1">Peptidoglycan-anchor</topology>
    </subcellularLocation>
</comment>
<keyword evidence="5" id="KW-0572">Peptidoglycan-anchor</keyword>
<evidence type="ECO:0000256" key="4">
    <source>
        <dbReference type="ARBA" id="ARBA00022729"/>
    </source>
</evidence>
<feature type="non-terminal residue" evidence="8">
    <location>
        <position position="84"/>
    </location>
</feature>
<dbReference type="EMBL" id="WPRH01000622">
    <property type="protein sequence ID" value="MVI56562.1"/>
    <property type="molecule type" value="Genomic_DNA"/>
</dbReference>
<evidence type="ECO:0000259" key="7">
    <source>
        <dbReference type="Pfam" id="PF04650"/>
    </source>
</evidence>
<dbReference type="Pfam" id="PF04650">
    <property type="entry name" value="YSIRK_signal"/>
    <property type="match status" value="1"/>
</dbReference>
<proteinExistence type="predicted"/>
<dbReference type="AlphaFoldDB" id="A0A6B0BE33"/>
<feature type="region of interest" description="Disordered" evidence="6">
    <location>
        <begin position="52"/>
        <end position="84"/>
    </location>
</feature>
<dbReference type="Proteomes" id="UP000433366">
    <property type="component" value="Unassembled WGS sequence"/>
</dbReference>
<evidence type="ECO:0000256" key="3">
    <source>
        <dbReference type="ARBA" id="ARBA00022525"/>
    </source>
</evidence>
<evidence type="ECO:0000256" key="1">
    <source>
        <dbReference type="ARBA" id="ARBA00004168"/>
    </source>
</evidence>
<evidence type="ECO:0000256" key="6">
    <source>
        <dbReference type="SAM" id="MobiDB-lite"/>
    </source>
</evidence>
<dbReference type="InterPro" id="IPR005877">
    <property type="entry name" value="YSIRK_signal_dom"/>
</dbReference>
<keyword evidence="2" id="KW-0134">Cell wall</keyword>
<dbReference type="PANTHER" id="PTHR37824">
    <property type="entry name" value="IRON-REGULATED SURFACE DETERMINANT PROTEIN C"/>
    <property type="match status" value="1"/>
</dbReference>
<organism evidence="8 9">
    <name type="scientific">Staphylococcus aureus</name>
    <dbReference type="NCBI Taxonomy" id="1280"/>
    <lineage>
        <taxon>Bacteria</taxon>
        <taxon>Bacillati</taxon>
        <taxon>Bacillota</taxon>
        <taxon>Bacilli</taxon>
        <taxon>Bacillales</taxon>
        <taxon>Staphylococcaceae</taxon>
        <taxon>Staphylococcus</taxon>
    </lineage>
</organism>
<dbReference type="InterPro" id="IPR050436">
    <property type="entry name" value="IsdA"/>
</dbReference>
<evidence type="ECO:0000313" key="9">
    <source>
        <dbReference type="Proteomes" id="UP000433366"/>
    </source>
</evidence>
<accession>A0A6B0BE33</accession>
<sequence length="84" mass="9356">MRDKKGPVNKRVDFLSNKLNKYSIRKFTVGTASILIGSLMYLGTQQEAEAAENNIENPTTLKDNVQSKEVKIEEVTNKDTAPQG</sequence>
<dbReference type="NCBIfam" id="TIGR01168">
    <property type="entry name" value="YSIRK_signal"/>
    <property type="match status" value="1"/>
</dbReference>
<protein>
    <submittedName>
        <fullName evidence="8">YSIRK-type signal peptide-containing protein</fullName>
    </submittedName>
</protein>
<comment type="caution">
    <text evidence="8">The sequence shown here is derived from an EMBL/GenBank/DDBJ whole genome shotgun (WGS) entry which is preliminary data.</text>
</comment>
<name>A0A6B0BE33_STAAU</name>
<feature type="domain" description="YSIRK Gram-positive signal peptide" evidence="7">
    <location>
        <begin position="17"/>
        <end position="42"/>
    </location>
</feature>
<keyword evidence="3" id="KW-0964">Secreted</keyword>
<evidence type="ECO:0000256" key="5">
    <source>
        <dbReference type="ARBA" id="ARBA00023088"/>
    </source>
</evidence>
<keyword evidence="4" id="KW-0732">Signal</keyword>
<evidence type="ECO:0000313" key="8">
    <source>
        <dbReference type="EMBL" id="MVI56562.1"/>
    </source>
</evidence>
<dbReference type="PANTHER" id="PTHR37824:SF1">
    <property type="entry name" value="IRON-REGULATED SURFACE DETERMINANT PROTEIN C"/>
    <property type="match status" value="1"/>
</dbReference>
<feature type="compositionally biased region" description="Basic and acidic residues" evidence="6">
    <location>
        <begin position="65"/>
        <end position="77"/>
    </location>
</feature>
<gene>
    <name evidence="8" type="ORF">GO793_11940</name>
</gene>
<evidence type="ECO:0000256" key="2">
    <source>
        <dbReference type="ARBA" id="ARBA00022512"/>
    </source>
</evidence>
<reference evidence="8 9" key="1">
    <citation type="submission" date="2019-11" db="EMBL/GenBank/DDBJ databases">
        <title>Implementation of targeted gown and glove precautions to prevent Staphylococcus aureus acquisition in community-based nursing homes.</title>
        <authorList>
            <person name="Stine O.C."/>
        </authorList>
    </citation>
    <scope>NUCLEOTIDE SEQUENCE [LARGE SCALE GENOMIC DNA]</scope>
    <source>
        <strain evidence="8 9">S_4031.LGMP.AI</strain>
    </source>
</reference>